<dbReference type="EMBL" id="AHZP02001016">
    <property type="protein sequence ID" value="KYK68747.1"/>
    <property type="molecule type" value="Genomic_DNA"/>
</dbReference>
<dbReference type="VEuPathDB" id="ToxoDB:TGPRC2_362020"/>
<protein>
    <submittedName>
        <fullName evidence="2">Uncharacterized protein</fullName>
    </submittedName>
</protein>
<dbReference type="Proteomes" id="UP000075225">
    <property type="component" value="Unassembled WGS sequence"/>
</dbReference>
<comment type="caution">
    <text evidence="2">The sequence shown here is derived from an EMBL/GenBank/DDBJ whole genome shotgun (WGS) entry which is preliminary data.</text>
</comment>
<dbReference type="AlphaFoldDB" id="A0A151HHC4"/>
<organism evidence="2 3">
    <name type="scientific">Toxoplasma gondii TgCatPRC2</name>
    <dbReference type="NCBI Taxonomy" id="1130821"/>
    <lineage>
        <taxon>Eukaryota</taxon>
        <taxon>Sar</taxon>
        <taxon>Alveolata</taxon>
        <taxon>Apicomplexa</taxon>
        <taxon>Conoidasida</taxon>
        <taxon>Coccidia</taxon>
        <taxon>Eucoccidiorida</taxon>
        <taxon>Eimeriorina</taxon>
        <taxon>Sarcocystidae</taxon>
        <taxon>Toxoplasma</taxon>
    </lineage>
</organism>
<accession>A0A151HHC4</accession>
<evidence type="ECO:0000313" key="2">
    <source>
        <dbReference type="EMBL" id="KYK68747.1"/>
    </source>
</evidence>
<sequence length="100" mass="11298">METQESPGRYGEGSEQDVDKTREFEENSCAVSVVFRFPPETIRHTAKSVFFAKLFVSLKTLFAAPFPPLGQSACTVRFSACASARHTRRRLEKELRSLLL</sequence>
<gene>
    <name evidence="2" type="ORF">TGPRC2_362020</name>
</gene>
<feature type="region of interest" description="Disordered" evidence="1">
    <location>
        <begin position="1"/>
        <end position="21"/>
    </location>
</feature>
<evidence type="ECO:0000256" key="1">
    <source>
        <dbReference type="SAM" id="MobiDB-lite"/>
    </source>
</evidence>
<evidence type="ECO:0000313" key="3">
    <source>
        <dbReference type="Proteomes" id="UP000075225"/>
    </source>
</evidence>
<reference evidence="3" key="1">
    <citation type="submission" date="2016-03" db="EMBL/GenBank/DDBJ databases">
        <authorList>
            <person name="Sibley D."/>
            <person name="Venepally P."/>
            <person name="Karamycheva S."/>
            <person name="Hadjithomas M."/>
            <person name="Khan A."/>
            <person name="Brunk B."/>
            <person name="Roos D."/>
            <person name="Caler E."/>
            <person name="Lorenzi H."/>
        </authorList>
    </citation>
    <scope>NUCLEOTIDE SEQUENCE [LARGE SCALE GENOMIC DNA]</scope>
    <source>
        <strain evidence="3">TgCatPRC2</strain>
    </source>
</reference>
<name>A0A151HHC4_TOXGO</name>
<proteinExistence type="predicted"/>